<comment type="caution">
    <text evidence="1">The sequence shown here is derived from an EMBL/GenBank/DDBJ whole genome shotgun (WGS) entry which is preliminary data.</text>
</comment>
<dbReference type="Pfam" id="PF02596">
    <property type="entry name" value="DUF169"/>
    <property type="match status" value="1"/>
</dbReference>
<protein>
    <submittedName>
        <fullName evidence="1">Uncharacterized protein</fullName>
    </submittedName>
</protein>
<dbReference type="EMBL" id="BART01017181">
    <property type="protein sequence ID" value="GAG75438.1"/>
    <property type="molecule type" value="Genomic_DNA"/>
</dbReference>
<evidence type="ECO:0000313" key="1">
    <source>
        <dbReference type="EMBL" id="GAG75438.1"/>
    </source>
</evidence>
<accession>X1AT44</accession>
<dbReference type="InterPro" id="IPR003748">
    <property type="entry name" value="DUF169"/>
</dbReference>
<proteinExistence type="predicted"/>
<dbReference type="AlphaFoldDB" id="X1AT44"/>
<gene>
    <name evidence="1" type="ORF">S01H4_32781</name>
</gene>
<name>X1AT44_9ZZZZ</name>
<organism evidence="1">
    <name type="scientific">marine sediment metagenome</name>
    <dbReference type="NCBI Taxonomy" id="412755"/>
    <lineage>
        <taxon>unclassified sequences</taxon>
        <taxon>metagenomes</taxon>
        <taxon>ecological metagenomes</taxon>
    </lineage>
</organism>
<reference evidence="1" key="1">
    <citation type="journal article" date="2014" name="Front. Microbiol.">
        <title>High frequency of phylogenetically diverse reductive dehalogenase-homologous genes in deep subseafloor sedimentary metagenomes.</title>
        <authorList>
            <person name="Kawai M."/>
            <person name="Futagami T."/>
            <person name="Toyoda A."/>
            <person name="Takaki Y."/>
            <person name="Nishi S."/>
            <person name="Hori S."/>
            <person name="Arai W."/>
            <person name="Tsubouchi T."/>
            <person name="Morono Y."/>
            <person name="Uchiyama I."/>
            <person name="Ito T."/>
            <person name="Fujiyama A."/>
            <person name="Inagaki F."/>
            <person name="Takami H."/>
        </authorList>
    </citation>
    <scope>NUCLEOTIDE SEQUENCE</scope>
    <source>
        <strain evidence="1">Expedition CK06-06</strain>
    </source>
</reference>
<sequence>MGKYKKLDDRLNKYLRLATFPVAVKLLQNPEEMNDIKFLKKTEKKIALCQIFTYARYYGWTIGSVKEDNVCPLAGISLGFEKSPIEI</sequence>